<evidence type="ECO:0000256" key="1">
    <source>
        <dbReference type="ARBA" id="ARBA00004141"/>
    </source>
</evidence>
<keyword evidence="5 8" id="KW-1133">Transmembrane helix</keyword>
<evidence type="ECO:0000256" key="8">
    <source>
        <dbReference type="SAM" id="Phobius"/>
    </source>
</evidence>
<keyword evidence="6 8" id="KW-0472">Membrane</keyword>
<dbReference type="NCBIfam" id="NF038066">
    <property type="entry name" value="MptB"/>
    <property type="match status" value="1"/>
</dbReference>
<comment type="caution">
    <text evidence="9">The sequence shown here is derived from an EMBL/GenBank/DDBJ whole genome shotgun (WGS) entry which is preliminary data.</text>
</comment>
<evidence type="ECO:0000256" key="7">
    <source>
        <dbReference type="ARBA" id="ARBA00043987"/>
    </source>
</evidence>
<comment type="similarity">
    <text evidence="7">Belongs to the MptA/B family.</text>
</comment>
<reference evidence="9 10" key="1">
    <citation type="submission" date="2024-09" db="EMBL/GenBank/DDBJ databases">
        <title>The Natural Products Discovery Center: Release of the First 8490 Sequenced Strains for Exploring Actinobacteria Biosynthetic Diversity.</title>
        <authorList>
            <person name="Kalkreuter E."/>
            <person name="Kautsar S.A."/>
            <person name="Yang D."/>
            <person name="Bader C.D."/>
            <person name="Teijaro C.N."/>
            <person name="Fluegel L."/>
            <person name="Davis C.M."/>
            <person name="Simpson J.R."/>
            <person name="Lauterbach L."/>
            <person name="Steele A.D."/>
            <person name="Gui C."/>
            <person name="Meng S."/>
            <person name="Li G."/>
            <person name="Viehrig K."/>
            <person name="Ye F."/>
            <person name="Su P."/>
            <person name="Kiefer A.F."/>
            <person name="Nichols A."/>
            <person name="Cepeda A.J."/>
            <person name="Yan W."/>
            <person name="Fan B."/>
            <person name="Jiang Y."/>
            <person name="Adhikari A."/>
            <person name="Zheng C.-J."/>
            <person name="Schuster L."/>
            <person name="Cowan T.M."/>
            <person name="Smanski M.J."/>
            <person name="Chevrette M.G."/>
            <person name="De Carvalho L.P.S."/>
            <person name="Shen B."/>
        </authorList>
    </citation>
    <scope>NUCLEOTIDE SEQUENCE [LARGE SCALE GENOMIC DNA]</scope>
    <source>
        <strain evidence="9 10">NPDC058753</strain>
    </source>
</reference>
<dbReference type="Pfam" id="PF26314">
    <property type="entry name" value="MptA_B_family"/>
    <property type="match status" value="1"/>
</dbReference>
<feature type="transmembrane region" description="Helical" evidence="8">
    <location>
        <begin position="367"/>
        <end position="388"/>
    </location>
</feature>
<dbReference type="RefSeq" id="WP_380327145.1">
    <property type="nucleotide sequence ID" value="NZ_JBHYPW010000037.1"/>
</dbReference>
<feature type="transmembrane region" description="Helical" evidence="8">
    <location>
        <begin position="461"/>
        <end position="480"/>
    </location>
</feature>
<organism evidence="9 10">
    <name type="scientific">Kitasatospora phosalacinea</name>
    <dbReference type="NCBI Taxonomy" id="2065"/>
    <lineage>
        <taxon>Bacteria</taxon>
        <taxon>Bacillati</taxon>
        <taxon>Actinomycetota</taxon>
        <taxon>Actinomycetes</taxon>
        <taxon>Kitasatosporales</taxon>
        <taxon>Streptomycetaceae</taxon>
        <taxon>Kitasatospora</taxon>
    </lineage>
</organism>
<evidence type="ECO:0000256" key="3">
    <source>
        <dbReference type="ARBA" id="ARBA00022679"/>
    </source>
</evidence>
<name>A0ABW6GQ07_9ACTN</name>
<evidence type="ECO:0000256" key="4">
    <source>
        <dbReference type="ARBA" id="ARBA00022692"/>
    </source>
</evidence>
<proteinExistence type="inferred from homology"/>
<comment type="subcellular location">
    <subcellularLocation>
        <location evidence="1">Membrane</location>
        <topology evidence="1">Multi-pass membrane protein</topology>
    </subcellularLocation>
</comment>
<accession>A0ABW6GQ07</accession>
<keyword evidence="10" id="KW-1185">Reference proteome</keyword>
<feature type="transmembrane region" description="Helical" evidence="8">
    <location>
        <begin position="174"/>
        <end position="194"/>
    </location>
</feature>
<dbReference type="InterPro" id="IPR049829">
    <property type="entry name" value="MptA/B-like"/>
</dbReference>
<evidence type="ECO:0000256" key="2">
    <source>
        <dbReference type="ARBA" id="ARBA00022676"/>
    </source>
</evidence>
<keyword evidence="2 9" id="KW-0328">Glycosyltransferase</keyword>
<evidence type="ECO:0000256" key="5">
    <source>
        <dbReference type="ARBA" id="ARBA00022989"/>
    </source>
</evidence>
<keyword evidence="4 8" id="KW-0812">Transmembrane</keyword>
<keyword evidence="3" id="KW-0808">Transferase</keyword>
<protein>
    <submittedName>
        <fullName evidence="9">Polyprenol phosphomannose-dependent alpha 1,6 mannosyltransferase MptB</fullName>
    </submittedName>
</protein>
<feature type="transmembrane region" description="Helical" evidence="8">
    <location>
        <begin position="430"/>
        <end position="449"/>
    </location>
</feature>
<dbReference type="GO" id="GO:0016757">
    <property type="term" value="F:glycosyltransferase activity"/>
    <property type="evidence" value="ECO:0007669"/>
    <property type="project" value="UniProtKB-KW"/>
</dbReference>
<feature type="transmembrane region" description="Helical" evidence="8">
    <location>
        <begin position="54"/>
        <end position="73"/>
    </location>
</feature>
<feature type="transmembrane region" description="Helical" evidence="8">
    <location>
        <begin position="524"/>
        <end position="541"/>
    </location>
</feature>
<sequence length="554" mass="55105">MPNTGANAYPSRYRWLGLLGSLALAAGGLTSGALPAATTGPALRASGSAGTTLVFAGLTALTAAWLLLGTTGCRTADRLRPTTRWLAATLAWWAAPLLLLPPLFSRDAYSYLAQGAMQASGFDVYADGPAALGGPVAQQVPPVWQHTPAPYGPAFLLLARAAAPLADHPYAGTLLLRLTAVTAVAALAALLPALARHFGTDPATALRLGALNPLVLLHLVAGAHNDAVPLALTLTGLLAATRHRPLAAATLITLATLVKAPAALALPAAWWIAAHPQPGPAAPAAGGEPGCRRGGFTAGWGVVGARGGSVGRGVSMAVAALVKAPAVLALPAARWIAAHPQPGPATPAAGGELGCRRGGFAARRGPFGGAAAMAMVAAATTLVVTSAAGTGYGWVAALTTPASASSWSPTSGLGRLLAGLVGVAPEGPVGAVRLLGVAVAAGVVCLLAARVVRGEGEPATALALALAALVVLGPAFRPWYALWCVVPAAFAVRTANARRVVELGCAALAFTVMPDGFAPESAELVLAAGGLAVGAAAVLLAERHVILQERQPAC</sequence>
<evidence type="ECO:0000313" key="9">
    <source>
        <dbReference type="EMBL" id="MFE1354694.1"/>
    </source>
</evidence>
<evidence type="ECO:0000256" key="6">
    <source>
        <dbReference type="ARBA" id="ARBA00023136"/>
    </source>
</evidence>
<feature type="transmembrane region" description="Helical" evidence="8">
    <location>
        <begin position="85"/>
        <end position="104"/>
    </location>
</feature>
<dbReference type="Proteomes" id="UP001599542">
    <property type="component" value="Unassembled WGS sequence"/>
</dbReference>
<evidence type="ECO:0000313" key="10">
    <source>
        <dbReference type="Proteomes" id="UP001599542"/>
    </source>
</evidence>
<gene>
    <name evidence="9" type="primary">mptB</name>
    <name evidence="9" type="ORF">ACFW6T_22145</name>
</gene>
<dbReference type="EMBL" id="JBHYPX010000047">
    <property type="protein sequence ID" value="MFE1354694.1"/>
    <property type="molecule type" value="Genomic_DNA"/>
</dbReference>